<feature type="compositionally biased region" description="Polar residues" evidence="1">
    <location>
        <begin position="13"/>
        <end position="29"/>
    </location>
</feature>
<sequence>MTSPRRTKKSGAQCINQSVDWDSPSTDTGTVKRRRSSCPENSKHSLQSQEAIFEVQTPSDSGSGTSRSIDDTDKSDSLIDVEQRISLIINENRSSQSNSESSEVEIYIDSLLENTVDDSLFTVSQNDPFLCDRSKTFIKTEEPTPNSGTENTIDRKNKDRKLKTPAPIKKLSKTIDIVKNNSKVSKSTTKAEDKTSVLPVYRSTLQGSSIDLNTSQKKKVTSKLRLPFSPNKTMEKPKMNFFQNKTNTQDIKPSQLLSSPVRRTISNEYVRLKFTNDTVVRRTIDGKSVPKITPKIQSIIPESPVDNEDPFLNLSPNKKYTVTVNNKVRCDKDNYVIFDPNTGFKPDEAASRQSRIPLKSPSGEKSRIPLKSPVGENSGVARKSANVSDTDSGILSPNSPVETSEKGAVYYVNAAAFSATAKKCANLDITILDPGLAKKAAEQIKVSGYLRNLICT</sequence>
<dbReference type="EMBL" id="JBEDNZ010000003">
    <property type="protein sequence ID" value="KAL0850295.1"/>
    <property type="molecule type" value="Genomic_DNA"/>
</dbReference>
<comment type="caution">
    <text evidence="2">The sequence shown here is derived from an EMBL/GenBank/DDBJ whole genome shotgun (WGS) entry which is preliminary data.</text>
</comment>
<feature type="region of interest" description="Disordered" evidence="1">
    <location>
        <begin position="140"/>
        <end position="159"/>
    </location>
</feature>
<feature type="region of interest" description="Disordered" evidence="1">
    <location>
        <begin position="342"/>
        <end position="399"/>
    </location>
</feature>
<organism evidence="2 3">
    <name type="scientific">Loxostege sticticalis</name>
    <name type="common">Beet webworm moth</name>
    <dbReference type="NCBI Taxonomy" id="481309"/>
    <lineage>
        <taxon>Eukaryota</taxon>
        <taxon>Metazoa</taxon>
        <taxon>Ecdysozoa</taxon>
        <taxon>Arthropoda</taxon>
        <taxon>Hexapoda</taxon>
        <taxon>Insecta</taxon>
        <taxon>Pterygota</taxon>
        <taxon>Neoptera</taxon>
        <taxon>Endopterygota</taxon>
        <taxon>Lepidoptera</taxon>
        <taxon>Glossata</taxon>
        <taxon>Ditrysia</taxon>
        <taxon>Pyraloidea</taxon>
        <taxon>Crambidae</taxon>
        <taxon>Pyraustinae</taxon>
        <taxon>Loxostege</taxon>
    </lineage>
</organism>
<feature type="region of interest" description="Disordered" evidence="1">
    <location>
        <begin position="1"/>
        <end position="77"/>
    </location>
</feature>
<name>A0ABD0TLY5_LOXSC</name>
<reference evidence="2 3" key="1">
    <citation type="submission" date="2024-06" db="EMBL/GenBank/DDBJ databases">
        <title>A chromosome-level genome assembly of beet webworm, Loxostege sticticalis.</title>
        <authorList>
            <person name="Zhang Y."/>
        </authorList>
    </citation>
    <scope>NUCLEOTIDE SEQUENCE [LARGE SCALE GENOMIC DNA]</scope>
    <source>
        <strain evidence="2">AQ028</strain>
        <tissue evidence="2">Male pupae</tissue>
    </source>
</reference>
<evidence type="ECO:0000313" key="2">
    <source>
        <dbReference type="EMBL" id="KAL0850295.1"/>
    </source>
</evidence>
<evidence type="ECO:0000256" key="1">
    <source>
        <dbReference type="SAM" id="MobiDB-lite"/>
    </source>
</evidence>
<dbReference type="Proteomes" id="UP001549921">
    <property type="component" value="Unassembled WGS sequence"/>
</dbReference>
<feature type="compositionally biased region" description="Polar residues" evidence="1">
    <location>
        <begin position="385"/>
        <end position="399"/>
    </location>
</feature>
<evidence type="ECO:0000313" key="3">
    <source>
        <dbReference type="Proteomes" id="UP001549921"/>
    </source>
</evidence>
<accession>A0ABD0TLY5</accession>
<feature type="compositionally biased region" description="Polar residues" evidence="1">
    <location>
        <begin position="38"/>
        <end position="67"/>
    </location>
</feature>
<proteinExistence type="predicted"/>
<protein>
    <submittedName>
        <fullName evidence="2">Uncharacterized protein</fullName>
    </submittedName>
</protein>
<feature type="compositionally biased region" description="Basic and acidic residues" evidence="1">
    <location>
        <begin position="68"/>
        <end position="77"/>
    </location>
</feature>
<gene>
    <name evidence="2" type="ORF">ABMA28_012131</name>
</gene>
<dbReference type="AlphaFoldDB" id="A0ABD0TLY5"/>